<reference evidence="1 2" key="1">
    <citation type="submission" date="2018-06" db="EMBL/GenBank/DDBJ databases">
        <title>Genomic Encyclopedia of Type Strains, Phase IV (KMG-IV): sequencing the most valuable type-strain genomes for metagenomic binning, comparative biology and taxonomic classification.</title>
        <authorList>
            <person name="Goeker M."/>
        </authorList>
    </citation>
    <scope>NUCLEOTIDE SEQUENCE [LARGE SCALE GENOMIC DNA]</scope>
    <source>
        <strain evidence="1 2">DSM 24032</strain>
    </source>
</reference>
<dbReference type="AlphaFoldDB" id="A0A395JLN4"/>
<sequence length="309" mass="33676">MTNQTTFIAGDWGTSNLRLYLCEYRANGQSQILETRYGPGVSQLNGDFEEKIFSLIQPWLAHHPNAPVLLSGMIGSTIGWKEAPYLTCPASVEQIANGRLSFTARGTSFSILAGLRTINPLGNPDVMRGEELQMLGWLNSQTTPPSEQLFALPGTHNKWTMIRGQQVENFLTAFTGELFALLKNNSILVTNHDELSFNHESFMLGVSTAERLGSASLLHGLFSTRAKQVLGDMPSADAQAYLSGMIIATDVIGARSLWPDSSSVVVIAEQALSERYASVLEHFDLNAQCGDPASIAVQGYAAIYQQLFA</sequence>
<dbReference type="GO" id="GO:0034194">
    <property type="term" value="P:D-galactonate catabolic process"/>
    <property type="evidence" value="ECO:0007669"/>
    <property type="project" value="InterPro"/>
</dbReference>
<dbReference type="GO" id="GO:0008671">
    <property type="term" value="F:2-dehydro-3-deoxygalactonokinase activity"/>
    <property type="evidence" value="ECO:0007669"/>
    <property type="project" value="InterPro"/>
</dbReference>
<keyword evidence="2" id="KW-1185">Reference proteome</keyword>
<proteinExistence type="predicted"/>
<protein>
    <submittedName>
        <fullName evidence="1">2-keto-3-deoxygalactonate kinase</fullName>
    </submittedName>
</protein>
<dbReference type="InterPro" id="IPR042258">
    <property type="entry name" value="DGOK_N"/>
</dbReference>
<organism evidence="1 2">
    <name type="scientific">Arenicella xantha</name>
    <dbReference type="NCBI Taxonomy" id="644221"/>
    <lineage>
        <taxon>Bacteria</taxon>
        <taxon>Pseudomonadati</taxon>
        <taxon>Pseudomonadota</taxon>
        <taxon>Gammaproteobacteria</taxon>
        <taxon>Arenicellales</taxon>
        <taxon>Arenicellaceae</taxon>
        <taxon>Arenicella</taxon>
    </lineage>
</organism>
<dbReference type="Gene3D" id="3.30.420.300">
    <property type="entry name" value="2-keto-3-deoxy-galactonokinase, substrate binding domain"/>
    <property type="match status" value="1"/>
</dbReference>
<dbReference type="InterPro" id="IPR042257">
    <property type="entry name" value="DGOK_C"/>
</dbReference>
<dbReference type="FunCoup" id="A0A395JLN4">
    <property type="interactions" value="32"/>
</dbReference>
<dbReference type="CDD" id="cd24012">
    <property type="entry name" value="ASKHA_NBD_KDGal-kinase"/>
    <property type="match status" value="1"/>
</dbReference>
<comment type="caution">
    <text evidence="1">The sequence shown here is derived from an EMBL/GenBank/DDBJ whole genome shotgun (WGS) entry which is preliminary data.</text>
</comment>
<name>A0A395JLN4_9GAMM</name>
<dbReference type="EMBL" id="QNRT01000002">
    <property type="protein sequence ID" value="RBP51621.1"/>
    <property type="molecule type" value="Genomic_DNA"/>
</dbReference>
<dbReference type="Proteomes" id="UP000253083">
    <property type="component" value="Unassembled WGS sequence"/>
</dbReference>
<dbReference type="InParanoid" id="A0A395JLN4"/>
<dbReference type="InterPro" id="IPR007729">
    <property type="entry name" value="DGOK"/>
</dbReference>
<gene>
    <name evidence="1" type="ORF">DFR28_1021051</name>
</gene>
<dbReference type="OrthoDB" id="256574at2"/>
<evidence type="ECO:0000313" key="1">
    <source>
        <dbReference type="EMBL" id="RBP51621.1"/>
    </source>
</evidence>
<dbReference type="Pfam" id="PF05035">
    <property type="entry name" value="DGOK"/>
    <property type="match status" value="1"/>
</dbReference>
<dbReference type="RefSeq" id="WP_113954376.1">
    <property type="nucleotide sequence ID" value="NZ_QNRT01000002.1"/>
</dbReference>
<keyword evidence="1" id="KW-0418">Kinase</keyword>
<accession>A0A395JLN4</accession>
<dbReference type="Gene3D" id="3.30.420.310">
    <property type="entry name" value="2-keto-3-deoxy-galactonokinase, C-terminal domain"/>
    <property type="match status" value="1"/>
</dbReference>
<evidence type="ECO:0000313" key="2">
    <source>
        <dbReference type="Proteomes" id="UP000253083"/>
    </source>
</evidence>
<keyword evidence="1" id="KW-0808">Transferase</keyword>